<dbReference type="GeneID" id="63761237"/>
<dbReference type="EMBL" id="KV878591">
    <property type="protein sequence ID" value="OJJ55917.1"/>
    <property type="molecule type" value="Genomic_DNA"/>
</dbReference>
<dbReference type="Pfam" id="PF00931">
    <property type="entry name" value="NB-ARC"/>
    <property type="match status" value="1"/>
</dbReference>
<dbReference type="STRING" id="1036612.A0A1L9T909"/>
<dbReference type="SMART" id="SM00028">
    <property type="entry name" value="TPR"/>
    <property type="match status" value="5"/>
</dbReference>
<accession>A0A1L9T909</accession>
<evidence type="ECO:0000256" key="1">
    <source>
        <dbReference type="SAM" id="MobiDB-lite"/>
    </source>
</evidence>
<organism evidence="3 4">
    <name type="scientific">Aspergillus sydowii CBS 593.65</name>
    <dbReference type="NCBI Taxonomy" id="1036612"/>
    <lineage>
        <taxon>Eukaryota</taxon>
        <taxon>Fungi</taxon>
        <taxon>Dikarya</taxon>
        <taxon>Ascomycota</taxon>
        <taxon>Pezizomycotina</taxon>
        <taxon>Eurotiomycetes</taxon>
        <taxon>Eurotiomycetidae</taxon>
        <taxon>Eurotiales</taxon>
        <taxon>Aspergillaceae</taxon>
        <taxon>Aspergillus</taxon>
        <taxon>Aspergillus subgen. Nidulantes</taxon>
    </lineage>
</organism>
<dbReference type="PANTHER" id="PTHR46082">
    <property type="entry name" value="ATP/GTP-BINDING PROTEIN-RELATED"/>
    <property type="match status" value="1"/>
</dbReference>
<dbReference type="OrthoDB" id="5986190at2759"/>
<dbReference type="Gene3D" id="3.40.50.300">
    <property type="entry name" value="P-loop containing nucleotide triphosphate hydrolases"/>
    <property type="match status" value="1"/>
</dbReference>
<dbReference type="InterPro" id="IPR011990">
    <property type="entry name" value="TPR-like_helical_dom_sf"/>
</dbReference>
<dbReference type="Gene3D" id="1.25.40.10">
    <property type="entry name" value="Tetratricopeptide repeat domain"/>
    <property type="match status" value="3"/>
</dbReference>
<evidence type="ECO:0000313" key="3">
    <source>
        <dbReference type="EMBL" id="OJJ55917.1"/>
    </source>
</evidence>
<dbReference type="InterPro" id="IPR002182">
    <property type="entry name" value="NB-ARC"/>
</dbReference>
<dbReference type="AlphaFoldDB" id="A0A1L9T909"/>
<dbReference type="InterPro" id="IPR053137">
    <property type="entry name" value="NLR-like"/>
</dbReference>
<dbReference type="InterPro" id="IPR019734">
    <property type="entry name" value="TPR_rpt"/>
</dbReference>
<dbReference type="PANTHER" id="PTHR46082:SF6">
    <property type="entry name" value="AAA+ ATPASE DOMAIN-CONTAINING PROTEIN-RELATED"/>
    <property type="match status" value="1"/>
</dbReference>
<dbReference type="Pfam" id="PF13374">
    <property type="entry name" value="TPR_10"/>
    <property type="match status" value="1"/>
</dbReference>
<keyword evidence="4" id="KW-1185">Reference proteome</keyword>
<feature type="region of interest" description="Disordered" evidence="1">
    <location>
        <begin position="943"/>
        <end position="995"/>
    </location>
</feature>
<gene>
    <name evidence="3" type="ORF">ASPSYDRAFT_33927</name>
</gene>
<evidence type="ECO:0000259" key="2">
    <source>
        <dbReference type="Pfam" id="PF00931"/>
    </source>
</evidence>
<feature type="region of interest" description="Disordered" evidence="1">
    <location>
        <begin position="1092"/>
        <end position="1112"/>
    </location>
</feature>
<evidence type="ECO:0000313" key="4">
    <source>
        <dbReference type="Proteomes" id="UP000184356"/>
    </source>
</evidence>
<reference evidence="4" key="1">
    <citation type="journal article" date="2017" name="Genome Biol.">
        <title>Comparative genomics reveals high biological diversity and specific adaptations in the industrially and medically important fungal genus Aspergillus.</title>
        <authorList>
            <person name="de Vries R.P."/>
            <person name="Riley R."/>
            <person name="Wiebenga A."/>
            <person name="Aguilar-Osorio G."/>
            <person name="Amillis S."/>
            <person name="Uchima C.A."/>
            <person name="Anderluh G."/>
            <person name="Asadollahi M."/>
            <person name="Askin M."/>
            <person name="Barry K."/>
            <person name="Battaglia E."/>
            <person name="Bayram O."/>
            <person name="Benocci T."/>
            <person name="Braus-Stromeyer S.A."/>
            <person name="Caldana C."/>
            <person name="Canovas D."/>
            <person name="Cerqueira G.C."/>
            <person name="Chen F."/>
            <person name="Chen W."/>
            <person name="Choi C."/>
            <person name="Clum A."/>
            <person name="Dos Santos R.A."/>
            <person name="Damasio A.R."/>
            <person name="Diallinas G."/>
            <person name="Emri T."/>
            <person name="Fekete E."/>
            <person name="Flipphi M."/>
            <person name="Freyberg S."/>
            <person name="Gallo A."/>
            <person name="Gournas C."/>
            <person name="Habgood R."/>
            <person name="Hainaut M."/>
            <person name="Harispe M.L."/>
            <person name="Henrissat B."/>
            <person name="Hilden K.S."/>
            <person name="Hope R."/>
            <person name="Hossain A."/>
            <person name="Karabika E."/>
            <person name="Karaffa L."/>
            <person name="Karanyi Z."/>
            <person name="Krasevec N."/>
            <person name="Kuo A."/>
            <person name="Kusch H."/>
            <person name="LaButti K."/>
            <person name="Lagendijk E.L."/>
            <person name="Lapidus A."/>
            <person name="Levasseur A."/>
            <person name="Lindquist E."/>
            <person name="Lipzen A."/>
            <person name="Logrieco A.F."/>
            <person name="MacCabe A."/>
            <person name="Maekelae M.R."/>
            <person name="Malavazi I."/>
            <person name="Melin P."/>
            <person name="Meyer V."/>
            <person name="Mielnichuk N."/>
            <person name="Miskei M."/>
            <person name="Molnar A.P."/>
            <person name="Mule G."/>
            <person name="Ngan C.Y."/>
            <person name="Orejas M."/>
            <person name="Orosz E."/>
            <person name="Ouedraogo J.P."/>
            <person name="Overkamp K.M."/>
            <person name="Park H.-S."/>
            <person name="Perrone G."/>
            <person name="Piumi F."/>
            <person name="Punt P.J."/>
            <person name="Ram A.F."/>
            <person name="Ramon A."/>
            <person name="Rauscher S."/>
            <person name="Record E."/>
            <person name="Riano-Pachon D.M."/>
            <person name="Robert V."/>
            <person name="Roehrig J."/>
            <person name="Ruller R."/>
            <person name="Salamov A."/>
            <person name="Salih N.S."/>
            <person name="Samson R.A."/>
            <person name="Sandor E."/>
            <person name="Sanguinetti M."/>
            <person name="Schuetze T."/>
            <person name="Sepcic K."/>
            <person name="Shelest E."/>
            <person name="Sherlock G."/>
            <person name="Sophianopoulou V."/>
            <person name="Squina F.M."/>
            <person name="Sun H."/>
            <person name="Susca A."/>
            <person name="Todd R.B."/>
            <person name="Tsang A."/>
            <person name="Unkles S.E."/>
            <person name="van de Wiele N."/>
            <person name="van Rossen-Uffink D."/>
            <person name="Oliveira J.V."/>
            <person name="Vesth T.C."/>
            <person name="Visser J."/>
            <person name="Yu J.-H."/>
            <person name="Zhou M."/>
            <person name="Andersen M.R."/>
            <person name="Archer D.B."/>
            <person name="Baker S.E."/>
            <person name="Benoit I."/>
            <person name="Brakhage A.A."/>
            <person name="Braus G.H."/>
            <person name="Fischer R."/>
            <person name="Frisvad J.C."/>
            <person name="Goldman G.H."/>
            <person name="Houbraken J."/>
            <person name="Oakley B."/>
            <person name="Pocsi I."/>
            <person name="Scazzocchio C."/>
            <person name="Seiboth B."/>
            <person name="vanKuyk P.A."/>
            <person name="Wortman J."/>
            <person name="Dyer P.S."/>
            <person name="Grigoriev I.V."/>
        </authorList>
    </citation>
    <scope>NUCLEOTIDE SEQUENCE [LARGE SCALE GENOMIC DNA]</scope>
    <source>
        <strain evidence="4">CBS 593.65</strain>
    </source>
</reference>
<sequence>MDPVSAAGTAAQFLMLAYAVSSRITKYCKSTAHVPVIYQDLSTQIPLLAELFRSLEGDPAVNPDQHLELVLKGCIRNLTTLNKILTKVLPEKGDSVASRVLKALRSVNAENTAKECKAELESYKTTLTLYLSTQSSVKPAATAAPPPPPTYYYLPTLGQGPAKFVGRKDTLEAIDRVVKAQGRDADTRIAVLLGMGGQGKTSLAIEYCRREKTRAHFKTILWINSISTLSIQRSFAEIAKNILALSGEQRTFANIQAQITFVHGVVEKQGGHWLLVFDNYDWPQKVKNILDYTPNLNSGSGSSSGAVIMTTRHADVAPLGTLIPVNGMNEADAVELLFQRTGHTRTIAHLTQARAVVKVLGYLPLAIDQSAAYIRSRKISPEEFLDHYKHRKEKILKDVPHIWEYQRSLEGEGEAETPLGVFTTWEMSFVQAQEHSPIGADSLAHFLSTLAFVGPLYIRMEMFQAYFDGLHAAGGTSSIQSWIKPFSNGSTWDKFVYQDVVVFLADLSLVQHVSGGDDNDLNDASGFCTLSLHPLVRDWIQLRIPPSERRQHSIEALLILAHYIKSAGIDYRDWALKVRLQALSHVDASLELKGTYAADWADGSSYNELRIALKAICTFYTDNGRYDEAERICKEVLLASIKAQASWEKRASTEAQLTDILLLQGRYTEVEEALTRLLSSKTSSSSTETDTATDQGQIRKTKTKVHMLKNLARSLFKQGRYDEAVAMYHDALRQQALFLPSNDLTVLNTRELLAQVYRNQGQHEKAIEIYTMVLDAYRASGLSNHLEALHCMVNLANTYRAQARYDLATQLYQTASREVSARLHADHPTALSTKLFMAINLRELQRYDEAEDAFRDVIERSARVLGLLHPDTLKATMNYAILCDRSGKTLEAEELYRTTLDGREKRLGVDNPYTLRTVERLVSLLWSQDRRDEALSITTRTLAAQKRRSHSGPLPPLPSAPGTPTGRALEYEGPDPGSGSSSGSDTELDPKSTATKDKAIAKAHYRPIETLFEAAVARDLEALDAAHRDRIETQKSLAAVYSSQGRAEEAQRLEGLARDGEEILRQRLGVEAVAAGRHRLDSDTTLVQGASELLLADSPIEDPSPPYSEKGE</sequence>
<feature type="domain" description="NB-ARC" evidence="2">
    <location>
        <begin position="174"/>
        <end position="317"/>
    </location>
</feature>
<dbReference type="Proteomes" id="UP000184356">
    <property type="component" value="Unassembled WGS sequence"/>
</dbReference>
<dbReference type="VEuPathDB" id="FungiDB:ASPSYDRAFT_33927"/>
<feature type="compositionally biased region" description="Low complexity" evidence="1">
    <location>
        <begin position="974"/>
        <end position="985"/>
    </location>
</feature>
<dbReference type="InterPro" id="IPR027417">
    <property type="entry name" value="P-loop_NTPase"/>
</dbReference>
<protein>
    <recommendedName>
        <fullName evidence="2">NB-ARC domain-containing protein</fullName>
    </recommendedName>
</protein>
<name>A0A1L9T909_9EURO</name>
<dbReference type="GO" id="GO:0043531">
    <property type="term" value="F:ADP binding"/>
    <property type="evidence" value="ECO:0007669"/>
    <property type="project" value="InterPro"/>
</dbReference>
<dbReference type="SUPFAM" id="SSF52540">
    <property type="entry name" value="P-loop containing nucleoside triphosphate hydrolases"/>
    <property type="match status" value="1"/>
</dbReference>
<dbReference type="SUPFAM" id="SSF48452">
    <property type="entry name" value="TPR-like"/>
    <property type="match status" value="2"/>
</dbReference>
<dbReference type="RefSeq" id="XP_040699723.1">
    <property type="nucleotide sequence ID" value="XM_040845164.1"/>
</dbReference>
<proteinExistence type="predicted"/>
<dbReference type="Pfam" id="PF13424">
    <property type="entry name" value="TPR_12"/>
    <property type="match status" value="2"/>
</dbReference>